<comment type="cofactor">
    <cofactor evidence="1">
        <name>pantetheine 4'-phosphate</name>
        <dbReference type="ChEBI" id="CHEBI:47942"/>
    </cofactor>
</comment>
<dbReference type="InterPro" id="IPR020459">
    <property type="entry name" value="AMP-binding"/>
</dbReference>
<keyword evidence="7" id="KW-0045">Antibiotic biosynthesis</keyword>
<dbReference type="PRINTS" id="PR00154">
    <property type="entry name" value="AMPBINDING"/>
</dbReference>
<dbReference type="RefSeq" id="WP_258434280.1">
    <property type="nucleotide sequence ID" value="NZ_JANSGW010000025.1"/>
</dbReference>
<dbReference type="InterPro" id="IPR036736">
    <property type="entry name" value="ACP-like_sf"/>
</dbReference>
<evidence type="ECO:0000256" key="4">
    <source>
        <dbReference type="ARBA" id="ARBA00022553"/>
    </source>
</evidence>
<dbReference type="FunFam" id="3.40.50.980:FF:000001">
    <property type="entry name" value="Non-ribosomal peptide synthetase"/>
    <property type="match status" value="1"/>
</dbReference>
<dbReference type="Gene3D" id="3.30.559.10">
    <property type="entry name" value="Chloramphenicol acetyltransferase-like domain"/>
    <property type="match status" value="1"/>
</dbReference>
<evidence type="ECO:0000256" key="3">
    <source>
        <dbReference type="ARBA" id="ARBA00022450"/>
    </source>
</evidence>
<dbReference type="InterPro" id="IPR025110">
    <property type="entry name" value="AMP-bd_C"/>
</dbReference>
<dbReference type="EMBL" id="JAPTNE010000025">
    <property type="protein sequence ID" value="MCZ0808856.1"/>
    <property type="molecule type" value="Genomic_DNA"/>
</dbReference>
<dbReference type="SUPFAM" id="SSF56801">
    <property type="entry name" value="Acetyl-CoA synthetase-like"/>
    <property type="match status" value="1"/>
</dbReference>
<dbReference type="FunFam" id="1.10.1200.10:FF:000005">
    <property type="entry name" value="Nonribosomal peptide synthetase 1"/>
    <property type="match status" value="1"/>
</dbReference>
<dbReference type="GO" id="GO:0017000">
    <property type="term" value="P:antibiotic biosynthetic process"/>
    <property type="evidence" value="ECO:0007669"/>
    <property type="project" value="UniProtKB-KW"/>
</dbReference>
<dbReference type="FunFam" id="3.40.50.12780:FF:000012">
    <property type="entry name" value="Non-ribosomal peptide synthetase"/>
    <property type="match status" value="1"/>
</dbReference>
<dbReference type="Pfam" id="PF13193">
    <property type="entry name" value="AMP-binding_C"/>
    <property type="match status" value="1"/>
</dbReference>
<dbReference type="CDD" id="cd05930">
    <property type="entry name" value="A_NRPS"/>
    <property type="match status" value="1"/>
</dbReference>
<keyword evidence="6" id="KW-0677">Repeat</keyword>
<evidence type="ECO:0000259" key="9">
    <source>
        <dbReference type="PROSITE" id="PS50075"/>
    </source>
</evidence>
<evidence type="ECO:0000313" key="11">
    <source>
        <dbReference type="Proteomes" id="UP001077662"/>
    </source>
</evidence>
<dbReference type="PROSITE" id="PS50075">
    <property type="entry name" value="CARRIER"/>
    <property type="match status" value="1"/>
</dbReference>
<dbReference type="NCBIfam" id="TIGR01733">
    <property type="entry name" value="AA-adenyl-dom"/>
    <property type="match status" value="1"/>
</dbReference>
<evidence type="ECO:0000256" key="8">
    <source>
        <dbReference type="ARBA" id="ARBA00023268"/>
    </source>
</evidence>
<dbReference type="GO" id="GO:0043041">
    <property type="term" value="P:amino acid activation for nonribosomal peptide biosynthetic process"/>
    <property type="evidence" value="ECO:0007669"/>
    <property type="project" value="TreeGrafter"/>
</dbReference>
<dbReference type="Gene3D" id="2.30.38.10">
    <property type="entry name" value="Luciferase, Domain 3"/>
    <property type="match status" value="1"/>
</dbReference>
<dbReference type="PANTHER" id="PTHR45527:SF1">
    <property type="entry name" value="FATTY ACID SYNTHASE"/>
    <property type="match status" value="1"/>
</dbReference>
<evidence type="ECO:0000256" key="5">
    <source>
        <dbReference type="ARBA" id="ARBA00022598"/>
    </source>
</evidence>
<dbReference type="InterPro" id="IPR020845">
    <property type="entry name" value="AMP-binding_CS"/>
</dbReference>
<dbReference type="PROSITE" id="PS00012">
    <property type="entry name" value="PHOSPHOPANTETHEINE"/>
    <property type="match status" value="1"/>
</dbReference>
<dbReference type="FunFam" id="2.30.38.10:FF:000001">
    <property type="entry name" value="Non-ribosomal peptide synthetase PvdI"/>
    <property type="match status" value="1"/>
</dbReference>
<dbReference type="InterPro" id="IPR023213">
    <property type="entry name" value="CAT-like_dom_sf"/>
</dbReference>
<dbReference type="Proteomes" id="UP001077662">
    <property type="component" value="Unassembled WGS sequence"/>
</dbReference>
<dbReference type="PANTHER" id="PTHR45527">
    <property type="entry name" value="NONRIBOSOMAL PEPTIDE SYNTHETASE"/>
    <property type="match status" value="1"/>
</dbReference>
<dbReference type="GO" id="GO:0031177">
    <property type="term" value="F:phosphopantetheine binding"/>
    <property type="evidence" value="ECO:0007669"/>
    <property type="project" value="TreeGrafter"/>
</dbReference>
<dbReference type="Pfam" id="PF00550">
    <property type="entry name" value="PP-binding"/>
    <property type="match status" value="1"/>
</dbReference>
<dbReference type="Gene3D" id="3.40.50.980">
    <property type="match status" value="2"/>
</dbReference>
<dbReference type="CDD" id="cd19534">
    <property type="entry name" value="E_NRPS"/>
    <property type="match status" value="1"/>
</dbReference>
<evidence type="ECO:0000256" key="1">
    <source>
        <dbReference type="ARBA" id="ARBA00001957"/>
    </source>
</evidence>
<comment type="similarity">
    <text evidence="2">Belongs to the ATP-dependent AMP-binding enzyme family.</text>
</comment>
<dbReference type="Gene3D" id="3.30.300.30">
    <property type="match status" value="1"/>
</dbReference>
<dbReference type="SMART" id="SM01294">
    <property type="entry name" value="PKS_PP_betabranch"/>
    <property type="match status" value="1"/>
</dbReference>
<dbReference type="InterPro" id="IPR006162">
    <property type="entry name" value="Ppantetheine_attach_site"/>
</dbReference>
<dbReference type="InterPro" id="IPR010071">
    <property type="entry name" value="AA_adenyl_dom"/>
</dbReference>
<dbReference type="InterPro" id="IPR001242">
    <property type="entry name" value="Condensation_dom"/>
</dbReference>
<evidence type="ECO:0000256" key="2">
    <source>
        <dbReference type="ARBA" id="ARBA00006432"/>
    </source>
</evidence>
<organism evidence="10 11">
    <name type="scientific">Brevibacillus laterosporus</name>
    <name type="common">Bacillus laterosporus</name>
    <dbReference type="NCBI Taxonomy" id="1465"/>
    <lineage>
        <taxon>Bacteria</taxon>
        <taxon>Bacillati</taxon>
        <taxon>Bacillota</taxon>
        <taxon>Bacilli</taxon>
        <taxon>Bacillales</taxon>
        <taxon>Paenibacillaceae</taxon>
        <taxon>Brevibacillus</taxon>
    </lineage>
</organism>
<evidence type="ECO:0000256" key="7">
    <source>
        <dbReference type="ARBA" id="ARBA00023194"/>
    </source>
</evidence>
<keyword evidence="8" id="KW-0511">Multifunctional enzyme</keyword>
<evidence type="ECO:0000313" key="10">
    <source>
        <dbReference type="EMBL" id="MCZ0808856.1"/>
    </source>
</evidence>
<protein>
    <submittedName>
        <fullName evidence="10">Amino acid adenylation domain-containing protein</fullName>
    </submittedName>
</protein>
<reference evidence="10" key="1">
    <citation type="submission" date="2022-09" db="EMBL/GenBank/DDBJ databases">
        <title>Genome analysis and characterization of larvicidal activity of Brevibacillus strains.</title>
        <authorList>
            <person name="Patrusheva E.V."/>
            <person name="Izotova A.O."/>
            <person name="Toshchakov S.V."/>
            <person name="Sineoky S.P."/>
        </authorList>
    </citation>
    <scope>NUCLEOTIDE SEQUENCE</scope>
    <source>
        <strain evidence="10">VKPM_B-13247</strain>
    </source>
</reference>
<feature type="domain" description="Carrier" evidence="9">
    <location>
        <begin position="789"/>
        <end position="863"/>
    </location>
</feature>
<dbReference type="GO" id="GO:0044550">
    <property type="term" value="P:secondary metabolite biosynthetic process"/>
    <property type="evidence" value="ECO:0007669"/>
    <property type="project" value="TreeGrafter"/>
</dbReference>
<accession>A0AAP3DJ76</accession>
<dbReference type="Gene3D" id="3.30.559.30">
    <property type="entry name" value="Nonribosomal peptide synthetase, condensation domain"/>
    <property type="match status" value="2"/>
</dbReference>
<dbReference type="NCBIfam" id="TIGR01720">
    <property type="entry name" value="NRPS-para261"/>
    <property type="match status" value="1"/>
</dbReference>
<dbReference type="SUPFAM" id="SSF52777">
    <property type="entry name" value="CoA-dependent acyltransferases"/>
    <property type="match status" value="3"/>
</dbReference>
<dbReference type="Pfam" id="PF00501">
    <property type="entry name" value="AMP-binding"/>
    <property type="match status" value="1"/>
</dbReference>
<dbReference type="GO" id="GO:0005737">
    <property type="term" value="C:cytoplasm"/>
    <property type="evidence" value="ECO:0007669"/>
    <property type="project" value="TreeGrafter"/>
</dbReference>
<dbReference type="Pfam" id="PF00668">
    <property type="entry name" value="Condensation"/>
    <property type="match status" value="2"/>
</dbReference>
<dbReference type="InterPro" id="IPR009081">
    <property type="entry name" value="PP-bd_ACP"/>
</dbReference>
<dbReference type="InterPro" id="IPR045851">
    <property type="entry name" value="AMP-bd_C_sf"/>
</dbReference>
<name>A0AAP3DJ76_BRELA</name>
<gene>
    <name evidence="10" type="ORF">O0554_18375</name>
</gene>
<dbReference type="GO" id="GO:0008610">
    <property type="term" value="P:lipid biosynthetic process"/>
    <property type="evidence" value="ECO:0007669"/>
    <property type="project" value="UniProtKB-ARBA"/>
</dbReference>
<keyword evidence="5" id="KW-0436">Ligase</keyword>
<proteinExistence type="inferred from homology"/>
<comment type="caution">
    <text evidence="10">The sequence shown here is derived from an EMBL/GenBank/DDBJ whole genome shotgun (WGS) entry which is preliminary data.</text>
</comment>
<keyword evidence="3" id="KW-0596">Phosphopantetheine</keyword>
<dbReference type="Gene3D" id="1.10.1200.10">
    <property type="entry name" value="ACP-like"/>
    <property type="match status" value="1"/>
</dbReference>
<dbReference type="InterPro" id="IPR000873">
    <property type="entry name" value="AMP-dep_synth/lig_dom"/>
</dbReference>
<keyword evidence="4" id="KW-0597">Phosphoprotein</keyword>
<dbReference type="InterPro" id="IPR010060">
    <property type="entry name" value="NRPS_synth"/>
</dbReference>
<dbReference type="SUPFAM" id="SSF47336">
    <property type="entry name" value="ACP-like"/>
    <property type="match status" value="1"/>
</dbReference>
<evidence type="ECO:0000256" key="6">
    <source>
        <dbReference type="ARBA" id="ARBA00022737"/>
    </source>
</evidence>
<sequence length="1336" mass="152954">MDNITQNLLLSSGELEEERHYWLKKLAGAEQMTIYPPDFSRGEQTDTDMTSIPFTFPDEVSKWIVQLVNGSEYGIYMVLLSGINCLLYKYTGYEDLIIGMPVFKNDATADLSQLLAIRTQMTPSDTFRTILHQVKQSVMEADRHQNIPIMKILKEVGLLNEDQRLPAFPVVVSLHNIHKEINNNDLDLHFHFHYSGEHLTGEIVFSQAVFYKETVNQMFKHLFHMFMTIMEDSTKPLVELQVMSEDESNQIIHGLNRTERPFAREKTISDWWEIQVKQTPDQIAVVYKDQSLTYKEVDERANQIAQHLRRHISIQANDCVGVMVERTEEVVISLLAVLKSGAAYVPIDPTYPTERIAYMINDSKMKAVVTQSAYLNHFDQDISDDCKNISFVVLDRDQEMMAQEPASVLESIHTADNLAYVIYTSGSTGNPKGVMVTHSNVGNFFIGMDESLQPIEGDTFLSVTTISFDISVLELLWTITRGIRLVLVDTQEDTFGSYDNYLDLPNVEMITMMQCTPSRLKLLMDSPYSQRLLQSLRVLLVGGEAFPAQYVDELHMKTNARIFNMYGPTETTVWSAVYEIPRQDTKQNNNITIGKPIANTQIYIIDQHQKLVPIGVQGEICIAGEGVAKGYLNRSELTEEKFVLNPYGKTRDEKMFKTGDIGKWLADGTLQFLGRADHLVKIRGYRIELGEIEYTLNQHPEISNSIVLAQPDHQGDMQLSAFLVMDQEGEREPSTQEIREYLMQHLPVYMMPHFFSKISSFPLKPNGKIDRQALSMQTRSDESSTTFEAARDEEEEVLTTVWRQVLGEDKISIHDRFIDLGGDSIKAMRVVSELYKLGYKLQVKNLFEYPTIIELRQHVQPVNQWVNQDIVQGTVPLTPIQHWFFAQSMEEKHHYNQSVMLDSNSPIDYESLITVLDKLTAHHDALRITYRQEKNGVVQTIRDTSHPVYECQVFDLTGKSKTVKDVRSDIQSICRELQSSLDLWNGKLFKVGLFHTDYGDHLFLTFHHLIVDTLSLRILSEDLELGYQLAVNNQSVSFPDKTDSYLTWSQQLAEYVSTSELQKELSYWIKIREESLGAGSALGKISENERLAVSLSASDTQLLLKEVHRAYNTQIYDILLTGLGMSLRSWMKSDKILIDVEGHGRHELSDQLDTTRTVGWFTTMYPILLDMSHHADLSTQIKEMKEHLKRIPNQGIGYGLLKYLGTDMNKQALSGESQSTLLFNYLGQMDTDREDTIFQLSSIQPDCTISSVNERTHNLIFTGMVQNGELTFWVDYNRNEFSRDTMQSVLEGFFRHLQELIRHCTSKKSQEFTPSDFGDKNLSMSDLDDILSLLEE</sequence>
<dbReference type="PROSITE" id="PS00455">
    <property type="entry name" value="AMP_BINDING"/>
    <property type="match status" value="1"/>
</dbReference>
<dbReference type="GO" id="GO:0016874">
    <property type="term" value="F:ligase activity"/>
    <property type="evidence" value="ECO:0007669"/>
    <property type="project" value="UniProtKB-KW"/>
</dbReference>